<dbReference type="PROSITE" id="PS50928">
    <property type="entry name" value="ABC_TM1"/>
    <property type="match status" value="1"/>
</dbReference>
<dbReference type="Gene3D" id="1.10.3720.10">
    <property type="entry name" value="MetI-like"/>
    <property type="match status" value="1"/>
</dbReference>
<dbReference type="GO" id="GO:0055085">
    <property type="term" value="P:transmembrane transport"/>
    <property type="evidence" value="ECO:0007669"/>
    <property type="project" value="InterPro"/>
</dbReference>
<dbReference type="InterPro" id="IPR050809">
    <property type="entry name" value="UgpAE/MalFG_permease"/>
</dbReference>
<keyword evidence="3" id="KW-1003">Cell membrane</keyword>
<evidence type="ECO:0000256" key="1">
    <source>
        <dbReference type="ARBA" id="ARBA00004651"/>
    </source>
</evidence>
<dbReference type="AlphaFoldDB" id="A0A1X6XIS9"/>
<evidence type="ECO:0000256" key="7">
    <source>
        <dbReference type="RuleBase" id="RU363032"/>
    </source>
</evidence>
<feature type="transmembrane region" description="Helical" evidence="7">
    <location>
        <begin position="67"/>
        <end position="86"/>
    </location>
</feature>
<dbReference type="GO" id="GO:0005886">
    <property type="term" value="C:plasma membrane"/>
    <property type="evidence" value="ECO:0007669"/>
    <property type="project" value="UniProtKB-SubCell"/>
</dbReference>
<keyword evidence="6 7" id="KW-0472">Membrane</keyword>
<feature type="transmembrane region" description="Helical" evidence="7">
    <location>
        <begin position="224"/>
        <end position="245"/>
    </location>
</feature>
<organism evidence="9 10">
    <name type="scientific">Brevibacterium yomogidense</name>
    <dbReference type="NCBI Taxonomy" id="946573"/>
    <lineage>
        <taxon>Bacteria</taxon>
        <taxon>Bacillati</taxon>
        <taxon>Actinomycetota</taxon>
        <taxon>Actinomycetes</taxon>
        <taxon>Micrococcales</taxon>
        <taxon>Brevibacteriaceae</taxon>
        <taxon>Brevibacterium</taxon>
    </lineage>
</organism>
<evidence type="ECO:0000313" key="9">
    <source>
        <dbReference type="EMBL" id="SLM99202.1"/>
    </source>
</evidence>
<dbReference type="EMBL" id="FWFF01000017">
    <property type="protein sequence ID" value="SLM99202.1"/>
    <property type="molecule type" value="Genomic_DNA"/>
</dbReference>
<gene>
    <name evidence="9" type="ORF">FM105_10550</name>
</gene>
<feature type="transmembrane region" description="Helical" evidence="7">
    <location>
        <begin position="194"/>
        <end position="217"/>
    </location>
</feature>
<comment type="subcellular location">
    <subcellularLocation>
        <location evidence="1 7">Cell membrane</location>
        <topology evidence="1 7">Multi-pass membrane protein</topology>
    </subcellularLocation>
</comment>
<name>A0A1X6XIS9_9MICO</name>
<evidence type="ECO:0000256" key="6">
    <source>
        <dbReference type="ARBA" id="ARBA00023136"/>
    </source>
</evidence>
<keyword evidence="10" id="KW-1185">Reference proteome</keyword>
<sequence>MQRALFVSPSVLTLLVLAAYPLVFIASAAFTESSLGKPFQEFVGTANVETALASAGIRGSLLLGTGYAFAVALASTLLGVITAVALHRSLHSGPVVRTALLLPMIVPPVVVGILFSFVFSPSGGLLDTLISRFTPASGTYAILSDTTWAIVGVGIADVWEWTPLVVLLVFTALLGQDPEITEAARLDGARGVRLFGHITLPAVAGTIAAAFLIRLILAFKVFDLVYVMTSGGPGSSTLVPAYLIWRTALQSFDVGMAATITLLLAVIVTVVTLPVFLIVRRLRHG</sequence>
<reference evidence="10" key="1">
    <citation type="submission" date="2017-02" db="EMBL/GenBank/DDBJ databases">
        <authorList>
            <person name="Dridi B."/>
        </authorList>
    </citation>
    <scope>NUCLEOTIDE SEQUENCE [LARGE SCALE GENOMIC DNA]</scope>
    <source>
        <strain evidence="10">B Co 03.10</strain>
    </source>
</reference>
<feature type="domain" description="ABC transmembrane type-1" evidence="8">
    <location>
        <begin position="61"/>
        <end position="275"/>
    </location>
</feature>
<evidence type="ECO:0000256" key="4">
    <source>
        <dbReference type="ARBA" id="ARBA00022692"/>
    </source>
</evidence>
<protein>
    <submittedName>
        <fullName evidence="9">ABC transporter, permease protein</fullName>
    </submittedName>
</protein>
<dbReference type="PANTHER" id="PTHR43227">
    <property type="entry name" value="BLL4140 PROTEIN"/>
    <property type="match status" value="1"/>
</dbReference>
<evidence type="ECO:0000313" key="10">
    <source>
        <dbReference type="Proteomes" id="UP000196581"/>
    </source>
</evidence>
<keyword evidence="4 7" id="KW-0812">Transmembrane</keyword>
<dbReference type="Pfam" id="PF00528">
    <property type="entry name" value="BPD_transp_1"/>
    <property type="match status" value="1"/>
</dbReference>
<accession>A0A1X6XIS9</accession>
<dbReference type="InterPro" id="IPR000515">
    <property type="entry name" value="MetI-like"/>
</dbReference>
<evidence type="ECO:0000259" key="8">
    <source>
        <dbReference type="PROSITE" id="PS50928"/>
    </source>
</evidence>
<dbReference type="CDD" id="cd06261">
    <property type="entry name" value="TM_PBP2"/>
    <property type="match status" value="1"/>
</dbReference>
<dbReference type="InterPro" id="IPR035906">
    <property type="entry name" value="MetI-like_sf"/>
</dbReference>
<feature type="transmembrane region" description="Helical" evidence="7">
    <location>
        <begin position="98"/>
        <end position="119"/>
    </location>
</feature>
<evidence type="ECO:0000256" key="5">
    <source>
        <dbReference type="ARBA" id="ARBA00022989"/>
    </source>
</evidence>
<keyword evidence="2 7" id="KW-0813">Transport</keyword>
<keyword evidence="5 7" id="KW-1133">Transmembrane helix</keyword>
<dbReference type="SUPFAM" id="SSF161098">
    <property type="entry name" value="MetI-like"/>
    <property type="match status" value="1"/>
</dbReference>
<dbReference type="PANTHER" id="PTHR43227:SF11">
    <property type="entry name" value="BLL4140 PROTEIN"/>
    <property type="match status" value="1"/>
</dbReference>
<evidence type="ECO:0000256" key="3">
    <source>
        <dbReference type="ARBA" id="ARBA00022475"/>
    </source>
</evidence>
<proteinExistence type="inferred from homology"/>
<dbReference type="Proteomes" id="UP000196581">
    <property type="component" value="Unassembled WGS sequence"/>
</dbReference>
<comment type="similarity">
    <text evidence="7">Belongs to the binding-protein-dependent transport system permease family.</text>
</comment>
<feature type="transmembrane region" description="Helical" evidence="7">
    <location>
        <begin position="257"/>
        <end position="279"/>
    </location>
</feature>
<evidence type="ECO:0000256" key="2">
    <source>
        <dbReference type="ARBA" id="ARBA00022448"/>
    </source>
</evidence>